<dbReference type="OrthoDB" id="8062037at2759"/>
<dbReference type="AlphaFoldDB" id="A0A177C7C4"/>
<dbReference type="InParanoid" id="A0A177C7C4"/>
<proteinExistence type="predicted"/>
<dbReference type="EMBL" id="KV441555">
    <property type="protein sequence ID" value="OAG02600.1"/>
    <property type="molecule type" value="Genomic_DNA"/>
</dbReference>
<dbReference type="GeneID" id="28771326"/>
<reference evidence="1 2" key="1">
    <citation type="submission" date="2016-05" db="EMBL/GenBank/DDBJ databases">
        <title>Comparative analysis of secretome profiles of manganese(II)-oxidizing ascomycete fungi.</title>
        <authorList>
            <consortium name="DOE Joint Genome Institute"/>
            <person name="Zeiner C.A."/>
            <person name="Purvine S.O."/>
            <person name="Zink E.M."/>
            <person name="Wu S."/>
            <person name="Pasa-Tolic L."/>
            <person name="Chaput D.L."/>
            <person name="Haridas S."/>
            <person name="Grigoriev I.V."/>
            <person name="Santelli C.M."/>
            <person name="Hansel C.M."/>
        </authorList>
    </citation>
    <scope>NUCLEOTIDE SEQUENCE [LARGE SCALE GENOMIC DNA]</scope>
    <source>
        <strain evidence="1 2">AP3s5-JAC2a</strain>
    </source>
</reference>
<sequence length="179" mass="21005">MHIYSLYVGDVKFSTVVLQAMLNWFKDKGSYPVQGAVAIAYGTYEDENAITRCYKVNAVDNLPGLHRLKRFLVDTYMAVAHATWFEDEDWRYYLHEILRDSMVAMLYKHPAKNKWNIDIWKAELEAEELAVQSHLFLRCDQKLRVAHGSPASMNDRDQVYPAYGWMRHWEVRNILCPPC</sequence>
<dbReference type="RefSeq" id="XP_018032965.1">
    <property type="nucleotide sequence ID" value="XM_018187840.1"/>
</dbReference>
<organism evidence="1 2">
    <name type="scientific">Paraphaeosphaeria sporulosa</name>
    <dbReference type="NCBI Taxonomy" id="1460663"/>
    <lineage>
        <taxon>Eukaryota</taxon>
        <taxon>Fungi</taxon>
        <taxon>Dikarya</taxon>
        <taxon>Ascomycota</taxon>
        <taxon>Pezizomycotina</taxon>
        <taxon>Dothideomycetes</taxon>
        <taxon>Pleosporomycetidae</taxon>
        <taxon>Pleosporales</taxon>
        <taxon>Massarineae</taxon>
        <taxon>Didymosphaeriaceae</taxon>
        <taxon>Paraphaeosphaeria</taxon>
    </lineage>
</organism>
<gene>
    <name evidence="1" type="ORF">CC84DRAFT_899519</name>
</gene>
<keyword evidence="2" id="KW-1185">Reference proteome</keyword>
<dbReference type="Proteomes" id="UP000077069">
    <property type="component" value="Unassembled WGS sequence"/>
</dbReference>
<evidence type="ECO:0000313" key="2">
    <source>
        <dbReference type="Proteomes" id="UP000077069"/>
    </source>
</evidence>
<accession>A0A177C7C4</accession>
<evidence type="ECO:0000313" key="1">
    <source>
        <dbReference type="EMBL" id="OAG02600.1"/>
    </source>
</evidence>
<name>A0A177C7C4_9PLEO</name>
<protein>
    <submittedName>
        <fullName evidence="1">Uncharacterized protein</fullName>
    </submittedName>
</protein>